<dbReference type="SUPFAM" id="SSF51197">
    <property type="entry name" value="Clavaminate synthase-like"/>
    <property type="match status" value="1"/>
</dbReference>
<evidence type="ECO:0000256" key="4">
    <source>
        <dbReference type="ARBA" id="ARBA00022723"/>
    </source>
</evidence>
<dbReference type="InterPro" id="IPR050411">
    <property type="entry name" value="AlphaKG_dependent_hydroxylases"/>
</dbReference>
<accession>A0A381N707</accession>
<gene>
    <name evidence="9" type="ORF">METZ01_LOCUS3274</name>
</gene>
<evidence type="ECO:0000256" key="7">
    <source>
        <dbReference type="ARBA" id="ARBA00023004"/>
    </source>
</evidence>
<dbReference type="Gene3D" id="3.60.130.10">
    <property type="entry name" value="Clavaminate synthase-like"/>
    <property type="match status" value="1"/>
</dbReference>
<sequence>MGIVAVGHDRDWLEVRFEDGTTQRYLGTWLRDNITTGRHRDAGQRTFDINSLPEMTIAGASLHADTVTVTFAPEGLDATFDAAWFCLHRSTSGTGRGVTPRPTLWGDEQQGSLEFADHPTLVCDPARLHDWLTGIRDLGFGLLENLPATPGSILEAVDLFGYVRETNYGRIFEVRDEPEPANLAFTRLEIGMHTDNPYRDPVPGLQILHCLVNESDGGDSRLADGFAVAERIRSDHPEAFQLLTTHPVWFRYLDGGSADLQAYKPLIQLDSRGQVTCVRYNSRSAQAFDMPADVMAGYYRAYRILGDLLHDPGARIEFRLEAGQLMAFDNQRVLHGRTAYTAGARHLQGCYVDKDSLHSRIRVLEAAR</sequence>
<evidence type="ECO:0000256" key="2">
    <source>
        <dbReference type="ARBA" id="ARBA00001961"/>
    </source>
</evidence>
<dbReference type="PANTHER" id="PTHR10696:SF25">
    <property type="entry name" value="OXIDOREDUCTASE AIM17-RELATED"/>
    <property type="match status" value="1"/>
</dbReference>
<evidence type="ECO:0000259" key="8">
    <source>
        <dbReference type="Pfam" id="PF02668"/>
    </source>
</evidence>
<keyword evidence="5" id="KW-0223">Dioxygenase</keyword>
<dbReference type="EMBL" id="UINC01000169">
    <property type="protein sequence ID" value="SUZ50420.1"/>
    <property type="molecule type" value="Genomic_DNA"/>
</dbReference>
<dbReference type="PANTHER" id="PTHR10696">
    <property type="entry name" value="GAMMA-BUTYROBETAINE HYDROXYLASE-RELATED"/>
    <property type="match status" value="1"/>
</dbReference>
<reference evidence="9" key="1">
    <citation type="submission" date="2018-05" db="EMBL/GenBank/DDBJ databases">
        <authorList>
            <person name="Lanie J.A."/>
            <person name="Ng W.-L."/>
            <person name="Kazmierczak K.M."/>
            <person name="Andrzejewski T.M."/>
            <person name="Davidsen T.M."/>
            <person name="Wayne K.J."/>
            <person name="Tettelin H."/>
            <person name="Glass J.I."/>
            <person name="Rusch D."/>
            <person name="Podicherti R."/>
            <person name="Tsui H.-C.T."/>
            <person name="Winkler M.E."/>
        </authorList>
    </citation>
    <scope>NUCLEOTIDE SEQUENCE</scope>
</reference>
<dbReference type="GO" id="GO:0046872">
    <property type="term" value="F:metal ion binding"/>
    <property type="evidence" value="ECO:0007669"/>
    <property type="project" value="UniProtKB-KW"/>
</dbReference>
<keyword evidence="7" id="KW-0408">Iron</keyword>
<keyword evidence="6" id="KW-0560">Oxidoreductase</keyword>
<proteinExistence type="inferred from homology"/>
<protein>
    <recommendedName>
        <fullName evidence="8">TauD/TfdA-like domain-containing protein</fullName>
    </recommendedName>
</protein>
<comment type="cofactor">
    <cofactor evidence="1">
        <name>Fe(2+)</name>
        <dbReference type="ChEBI" id="CHEBI:29033"/>
    </cofactor>
</comment>
<dbReference type="InterPro" id="IPR038492">
    <property type="entry name" value="GBBH-like_N_sf"/>
</dbReference>
<evidence type="ECO:0000256" key="1">
    <source>
        <dbReference type="ARBA" id="ARBA00001954"/>
    </source>
</evidence>
<keyword evidence="4" id="KW-0479">Metal-binding</keyword>
<comment type="similarity">
    <text evidence="3">Belongs to the gamma-BBH/TMLD family.</text>
</comment>
<dbReference type="FunFam" id="3.60.130.10:FF:000001">
    <property type="entry name" value="Trimethyllysine dioxygenase, mitochondrial"/>
    <property type="match status" value="1"/>
</dbReference>
<dbReference type="Pfam" id="PF02668">
    <property type="entry name" value="TauD"/>
    <property type="match status" value="1"/>
</dbReference>
<comment type="cofactor">
    <cofactor evidence="2">
        <name>L-ascorbate</name>
        <dbReference type="ChEBI" id="CHEBI:38290"/>
    </cofactor>
</comment>
<dbReference type="InterPro" id="IPR042098">
    <property type="entry name" value="TauD-like_sf"/>
</dbReference>
<dbReference type="InterPro" id="IPR003819">
    <property type="entry name" value="TauD/TfdA-like"/>
</dbReference>
<evidence type="ECO:0000256" key="6">
    <source>
        <dbReference type="ARBA" id="ARBA00023002"/>
    </source>
</evidence>
<evidence type="ECO:0000313" key="9">
    <source>
        <dbReference type="EMBL" id="SUZ50420.1"/>
    </source>
</evidence>
<organism evidence="9">
    <name type="scientific">marine metagenome</name>
    <dbReference type="NCBI Taxonomy" id="408172"/>
    <lineage>
        <taxon>unclassified sequences</taxon>
        <taxon>metagenomes</taxon>
        <taxon>ecological metagenomes</taxon>
    </lineage>
</organism>
<evidence type="ECO:0000256" key="3">
    <source>
        <dbReference type="ARBA" id="ARBA00008654"/>
    </source>
</evidence>
<evidence type="ECO:0000256" key="5">
    <source>
        <dbReference type="ARBA" id="ARBA00022964"/>
    </source>
</evidence>
<dbReference type="Gene3D" id="3.30.2020.30">
    <property type="match status" value="1"/>
</dbReference>
<dbReference type="GO" id="GO:0005739">
    <property type="term" value="C:mitochondrion"/>
    <property type="evidence" value="ECO:0007669"/>
    <property type="project" value="TreeGrafter"/>
</dbReference>
<name>A0A381N707_9ZZZZ</name>
<dbReference type="CDD" id="cd00250">
    <property type="entry name" value="CAS_like"/>
    <property type="match status" value="1"/>
</dbReference>
<dbReference type="GO" id="GO:0045329">
    <property type="term" value="P:carnitine biosynthetic process"/>
    <property type="evidence" value="ECO:0007669"/>
    <property type="project" value="TreeGrafter"/>
</dbReference>
<dbReference type="GO" id="GO:0051213">
    <property type="term" value="F:dioxygenase activity"/>
    <property type="evidence" value="ECO:0007669"/>
    <property type="project" value="UniProtKB-KW"/>
</dbReference>
<dbReference type="AlphaFoldDB" id="A0A381N707"/>
<feature type="domain" description="TauD/TfdA-like" evidence="8">
    <location>
        <begin position="129"/>
        <end position="351"/>
    </location>
</feature>